<dbReference type="AlphaFoldDB" id="A0A543APB0"/>
<dbReference type="InterPro" id="IPR011712">
    <property type="entry name" value="Sig_transdc_His_kin_sub3_dim/P"/>
</dbReference>
<feature type="domain" description="Histidine kinase/HSP90-like ATPase" evidence="6">
    <location>
        <begin position="300"/>
        <end position="379"/>
    </location>
</feature>
<dbReference type="InterPro" id="IPR050482">
    <property type="entry name" value="Sensor_HK_TwoCompSys"/>
</dbReference>
<feature type="transmembrane region" description="Helical" evidence="5">
    <location>
        <begin position="91"/>
        <end position="117"/>
    </location>
</feature>
<sequence length="379" mass="41223">MNVASRILPTGQPGHLPEPPETPPERRAIIFTAGIWLVFLVWTVFGFLESTAPVLVQIAGWSALVAFPIVYLSSFLHPEPLTGVSRHVNTLLYSVVLIGLGVIMAQVTPTAIINIVPYLMATWIFNHRLVTGIIAVVVFFFAAVAVVALANFADYPNWFLASVGSPAIIMVFVRISIELGARQQQHSERLALATQREDLASTVHDVLGHSLTTITVKVQLAQRLLDTNLEAAKAELADIESLARRSLSEVRSAVTDLQHPDLAEQLNQAEKALTAAGLTFNRPEALPRLTLVQQQVFAWVIREAVTNVIRHAQAAMCTITVTPSQAHMILRIDDDGVGIAEQNPTNHHGLAGLLRRVRAAGGSLELSRLSPGTRVEVTL</sequence>
<dbReference type="EMBL" id="VFOU01000001">
    <property type="protein sequence ID" value="TQL74408.1"/>
    <property type="molecule type" value="Genomic_DNA"/>
</dbReference>
<evidence type="ECO:0000313" key="9">
    <source>
        <dbReference type="Proteomes" id="UP000319746"/>
    </source>
</evidence>
<feature type="transmembrane region" description="Helical" evidence="5">
    <location>
        <begin position="54"/>
        <end position="71"/>
    </location>
</feature>
<accession>A0A543APB0</accession>
<dbReference type="Gene3D" id="1.20.5.1930">
    <property type="match status" value="1"/>
</dbReference>
<keyword evidence="9" id="KW-1185">Reference proteome</keyword>
<evidence type="ECO:0000256" key="2">
    <source>
        <dbReference type="ARBA" id="ARBA00022777"/>
    </source>
</evidence>
<feature type="transmembrane region" description="Helical" evidence="5">
    <location>
        <begin position="129"/>
        <end position="152"/>
    </location>
</feature>
<feature type="region of interest" description="Disordered" evidence="4">
    <location>
        <begin position="1"/>
        <end position="21"/>
    </location>
</feature>
<evidence type="ECO:0000259" key="7">
    <source>
        <dbReference type="Pfam" id="PF07730"/>
    </source>
</evidence>
<gene>
    <name evidence="8" type="ORF">FB556_0872</name>
</gene>
<dbReference type="Proteomes" id="UP000319746">
    <property type="component" value="Unassembled WGS sequence"/>
</dbReference>
<feature type="domain" description="Signal transduction histidine kinase subgroup 3 dimerisation and phosphoacceptor" evidence="7">
    <location>
        <begin position="196"/>
        <end position="261"/>
    </location>
</feature>
<dbReference type="InterPro" id="IPR003594">
    <property type="entry name" value="HATPase_dom"/>
</dbReference>
<keyword evidence="5" id="KW-1133">Transmembrane helix</keyword>
<dbReference type="Gene3D" id="3.30.565.10">
    <property type="entry name" value="Histidine kinase-like ATPase, C-terminal domain"/>
    <property type="match status" value="1"/>
</dbReference>
<keyword evidence="1" id="KW-0808">Transferase</keyword>
<keyword evidence="2 8" id="KW-0418">Kinase</keyword>
<evidence type="ECO:0000256" key="3">
    <source>
        <dbReference type="ARBA" id="ARBA00023012"/>
    </source>
</evidence>
<keyword evidence="5" id="KW-0472">Membrane</keyword>
<proteinExistence type="predicted"/>
<evidence type="ECO:0000256" key="4">
    <source>
        <dbReference type="SAM" id="MobiDB-lite"/>
    </source>
</evidence>
<dbReference type="PANTHER" id="PTHR24421">
    <property type="entry name" value="NITRATE/NITRITE SENSOR PROTEIN NARX-RELATED"/>
    <property type="match status" value="1"/>
</dbReference>
<evidence type="ECO:0000259" key="6">
    <source>
        <dbReference type="Pfam" id="PF02518"/>
    </source>
</evidence>
<evidence type="ECO:0000256" key="1">
    <source>
        <dbReference type="ARBA" id="ARBA00022679"/>
    </source>
</evidence>
<dbReference type="RefSeq" id="WP_141865007.1">
    <property type="nucleotide sequence ID" value="NZ_BAABAN010000001.1"/>
</dbReference>
<feature type="transmembrane region" description="Helical" evidence="5">
    <location>
        <begin position="28"/>
        <end position="47"/>
    </location>
</feature>
<dbReference type="GO" id="GO:0016020">
    <property type="term" value="C:membrane"/>
    <property type="evidence" value="ECO:0007669"/>
    <property type="project" value="InterPro"/>
</dbReference>
<evidence type="ECO:0000313" key="8">
    <source>
        <dbReference type="EMBL" id="TQL74408.1"/>
    </source>
</evidence>
<dbReference type="SUPFAM" id="SSF55874">
    <property type="entry name" value="ATPase domain of HSP90 chaperone/DNA topoisomerase II/histidine kinase"/>
    <property type="match status" value="1"/>
</dbReference>
<dbReference type="Pfam" id="PF07730">
    <property type="entry name" value="HisKA_3"/>
    <property type="match status" value="1"/>
</dbReference>
<dbReference type="OrthoDB" id="5241784at2"/>
<comment type="caution">
    <text evidence="8">The sequence shown here is derived from an EMBL/GenBank/DDBJ whole genome shotgun (WGS) entry which is preliminary data.</text>
</comment>
<evidence type="ECO:0000256" key="5">
    <source>
        <dbReference type="SAM" id="Phobius"/>
    </source>
</evidence>
<protein>
    <submittedName>
        <fullName evidence="8">Two-component system sensor histidine kinase DesK</fullName>
    </submittedName>
</protein>
<name>A0A543APB0_9MICC</name>
<organism evidence="8 9">
    <name type="scientific">Enteractinococcus coprophilus</name>
    <dbReference type="NCBI Taxonomy" id="1027633"/>
    <lineage>
        <taxon>Bacteria</taxon>
        <taxon>Bacillati</taxon>
        <taxon>Actinomycetota</taxon>
        <taxon>Actinomycetes</taxon>
        <taxon>Micrococcales</taxon>
        <taxon>Micrococcaceae</taxon>
    </lineage>
</organism>
<keyword evidence="3" id="KW-0902">Two-component regulatory system</keyword>
<dbReference type="InterPro" id="IPR036890">
    <property type="entry name" value="HATPase_C_sf"/>
</dbReference>
<dbReference type="Pfam" id="PF02518">
    <property type="entry name" value="HATPase_c"/>
    <property type="match status" value="1"/>
</dbReference>
<dbReference type="GO" id="GO:0046983">
    <property type="term" value="F:protein dimerization activity"/>
    <property type="evidence" value="ECO:0007669"/>
    <property type="project" value="InterPro"/>
</dbReference>
<keyword evidence="5" id="KW-0812">Transmembrane</keyword>
<dbReference type="PANTHER" id="PTHR24421:SF63">
    <property type="entry name" value="SENSOR HISTIDINE KINASE DESK"/>
    <property type="match status" value="1"/>
</dbReference>
<feature type="transmembrane region" description="Helical" evidence="5">
    <location>
        <begin position="158"/>
        <end position="177"/>
    </location>
</feature>
<reference evidence="8 9" key="1">
    <citation type="submission" date="2019-06" db="EMBL/GenBank/DDBJ databases">
        <title>Sequencing the genomes of 1000 actinobacteria strains.</title>
        <authorList>
            <person name="Klenk H.-P."/>
        </authorList>
    </citation>
    <scope>NUCLEOTIDE SEQUENCE [LARGE SCALE GENOMIC DNA]</scope>
    <source>
        <strain evidence="8 9">DSM 24083</strain>
    </source>
</reference>
<dbReference type="CDD" id="cd16917">
    <property type="entry name" value="HATPase_UhpB-NarQ-NarX-like"/>
    <property type="match status" value="1"/>
</dbReference>
<dbReference type="GO" id="GO:0000155">
    <property type="term" value="F:phosphorelay sensor kinase activity"/>
    <property type="evidence" value="ECO:0007669"/>
    <property type="project" value="InterPro"/>
</dbReference>